<sequence length="343" mass="35039">MADARFAGTAVLAGLTLLGAAGATGFLLRPAPAPEQLRSAGQLSDAPVGHERLADERTVKISLTRAPAAPLTVGLAGRVTEVSCRPGRPLASGQRVARIDGVPVVALATRVPPYRDLTRGDKGGDVRAVQRELRRLGYAAPDNGRYDRRTSAAVRKLQKAAGKAAPDGKLAAAEVLWLPAASVRPGSCEQVLGARIAAGQQFAKVPARLTAVTVDALPGNLVAGPRTLTVMGATGPLGREGAATDVTFLGRVAASAEYRLLESSGKDADVTGSVALREPLDTLKMPPGAIFGLAGDTGCVRSGGQTYPVRVVSSRLGATLVTVEGPAPQRVDLGPSVATGGCE</sequence>
<protein>
    <submittedName>
        <fullName evidence="2">Putative peptidoglycan binding protein</fullName>
    </submittedName>
</protein>
<comment type="caution">
    <text evidence="2">The sequence shown here is derived from an EMBL/GenBank/DDBJ whole genome shotgun (WGS) entry which is preliminary data.</text>
</comment>
<dbReference type="Gene3D" id="1.10.101.10">
    <property type="entry name" value="PGBD-like superfamily/PGBD"/>
    <property type="match status" value="1"/>
</dbReference>
<gene>
    <name evidence="2" type="ORF">BC793_110260</name>
</gene>
<dbReference type="AlphaFoldDB" id="A0A316FF29"/>
<dbReference type="Proteomes" id="UP000245697">
    <property type="component" value="Unassembled WGS sequence"/>
</dbReference>
<dbReference type="EMBL" id="QGGR01000010">
    <property type="protein sequence ID" value="PWK46266.1"/>
    <property type="molecule type" value="Genomic_DNA"/>
</dbReference>
<dbReference type="InterPro" id="IPR036366">
    <property type="entry name" value="PGBDSf"/>
</dbReference>
<accession>A0A316FF29</accession>
<evidence type="ECO:0000313" key="2">
    <source>
        <dbReference type="EMBL" id="PWK46266.1"/>
    </source>
</evidence>
<dbReference type="RefSeq" id="WP_109595725.1">
    <property type="nucleotide sequence ID" value="NZ_BONA01000053.1"/>
</dbReference>
<evidence type="ECO:0000259" key="1">
    <source>
        <dbReference type="Pfam" id="PF01471"/>
    </source>
</evidence>
<dbReference type="InterPro" id="IPR036365">
    <property type="entry name" value="PGBD-like_sf"/>
</dbReference>
<name>A0A316FF29_9ACTN</name>
<dbReference type="Pfam" id="PF01471">
    <property type="entry name" value="PG_binding_1"/>
    <property type="match status" value="1"/>
</dbReference>
<feature type="domain" description="Peptidoglycan binding-like" evidence="1">
    <location>
        <begin position="123"/>
        <end position="170"/>
    </location>
</feature>
<organism evidence="2 3">
    <name type="scientific">Actinoplanes xinjiangensis</name>
    <dbReference type="NCBI Taxonomy" id="512350"/>
    <lineage>
        <taxon>Bacteria</taxon>
        <taxon>Bacillati</taxon>
        <taxon>Actinomycetota</taxon>
        <taxon>Actinomycetes</taxon>
        <taxon>Micromonosporales</taxon>
        <taxon>Micromonosporaceae</taxon>
        <taxon>Actinoplanes</taxon>
    </lineage>
</organism>
<proteinExistence type="predicted"/>
<dbReference type="SUPFAM" id="SSF47090">
    <property type="entry name" value="PGBD-like"/>
    <property type="match status" value="1"/>
</dbReference>
<dbReference type="InterPro" id="IPR002477">
    <property type="entry name" value="Peptidoglycan-bd-like"/>
</dbReference>
<keyword evidence="3" id="KW-1185">Reference proteome</keyword>
<dbReference type="OrthoDB" id="3268648at2"/>
<reference evidence="2 3" key="1">
    <citation type="submission" date="2018-05" db="EMBL/GenBank/DDBJ databases">
        <title>Genomic Encyclopedia of Archaeal and Bacterial Type Strains, Phase II (KMG-II): from individual species to whole genera.</title>
        <authorList>
            <person name="Goeker M."/>
        </authorList>
    </citation>
    <scope>NUCLEOTIDE SEQUENCE [LARGE SCALE GENOMIC DNA]</scope>
    <source>
        <strain evidence="2 3">DSM 45184</strain>
    </source>
</reference>
<evidence type="ECO:0000313" key="3">
    <source>
        <dbReference type="Proteomes" id="UP000245697"/>
    </source>
</evidence>